<dbReference type="PANTHER" id="PTHR21716:SF53">
    <property type="entry name" value="PERMEASE PERM-RELATED"/>
    <property type="match status" value="1"/>
</dbReference>
<comment type="subcellular location">
    <subcellularLocation>
        <location evidence="1">Cell membrane</location>
        <topology evidence="1">Multi-pass membrane protein</topology>
    </subcellularLocation>
</comment>
<evidence type="ECO:0000313" key="11">
    <source>
        <dbReference type="Proteomes" id="UP000193087"/>
    </source>
</evidence>
<keyword evidence="5 9" id="KW-0812">Transmembrane</keyword>
<dbReference type="OrthoDB" id="9784366at2"/>
<keyword evidence="4" id="KW-1003">Cell membrane</keyword>
<accession>A0A1X2DF51</accession>
<evidence type="ECO:0000256" key="3">
    <source>
        <dbReference type="ARBA" id="ARBA00022448"/>
    </source>
</evidence>
<reference evidence="10 11" key="1">
    <citation type="submission" date="2016-01" db="EMBL/GenBank/DDBJ databases">
        <title>The new phylogeny of the genus Mycobacterium.</title>
        <authorList>
            <person name="Tarcisio F."/>
            <person name="Conor M."/>
            <person name="Antonella G."/>
            <person name="Elisabetta G."/>
            <person name="Giulia F.S."/>
            <person name="Sara T."/>
            <person name="Anna F."/>
            <person name="Clotilde B."/>
            <person name="Roberto B."/>
            <person name="Veronica D.S."/>
            <person name="Fabio R."/>
            <person name="Monica P."/>
            <person name="Olivier J."/>
            <person name="Enrico T."/>
            <person name="Nicola S."/>
        </authorList>
    </citation>
    <scope>NUCLEOTIDE SEQUENCE [LARGE SCALE GENOMIC DNA]</scope>
    <source>
        <strain evidence="10 11">DSM 45176</strain>
    </source>
</reference>
<sequence>MSASLDDVSVTPLVRKTAAWSWRLLVILAAAVALLWVVKKLEIIVVPVLLAMMVSALLVPVVDWLDKRGLPRGAAVSLVILGGFAVLGGLLTFVVTQFIGGLPDLVKQVEHSIDSSRRWLIEGPTHLRGEQLDNAHHAAIEALRNNQAKLTSGALSTAATITELVTAAVLTLFTLIFFLYGGRNIWRYVAKLVPVHVRDRVLEAGRAGYGSLIGYVRATFLVALTDAIGVGTGLAIMGIPLALPLSSIVFLGAFIPLIGALVSGLLAVVVALLAKGLVYALLTLGLLIAVNQLEAHLLQPLVMGRAVSIHPLAVVLAISTGGVLAGIVGALLAVPTVAFLNNAMQVLLAEDAEDEAEEQSDEEKAIVTAERDKPDEG</sequence>
<proteinExistence type="inferred from homology"/>
<dbReference type="EMBL" id="LQPQ01000019">
    <property type="protein sequence ID" value="ORW86847.1"/>
    <property type="molecule type" value="Genomic_DNA"/>
</dbReference>
<keyword evidence="7 9" id="KW-0472">Membrane</keyword>
<evidence type="ECO:0000256" key="7">
    <source>
        <dbReference type="ARBA" id="ARBA00023136"/>
    </source>
</evidence>
<feature type="transmembrane region" description="Helical" evidence="9">
    <location>
        <begin position="44"/>
        <end position="62"/>
    </location>
</feature>
<dbReference type="GO" id="GO:0055085">
    <property type="term" value="P:transmembrane transport"/>
    <property type="evidence" value="ECO:0007669"/>
    <property type="project" value="TreeGrafter"/>
</dbReference>
<evidence type="ECO:0000256" key="9">
    <source>
        <dbReference type="SAM" id="Phobius"/>
    </source>
</evidence>
<dbReference type="PANTHER" id="PTHR21716">
    <property type="entry name" value="TRANSMEMBRANE PROTEIN"/>
    <property type="match status" value="1"/>
</dbReference>
<protein>
    <recommendedName>
        <fullName evidence="12">AI-2E family transporter</fullName>
    </recommendedName>
</protein>
<organism evidence="10 11">
    <name type="scientific">Mycobacterium riyadhense</name>
    <dbReference type="NCBI Taxonomy" id="486698"/>
    <lineage>
        <taxon>Bacteria</taxon>
        <taxon>Bacillati</taxon>
        <taxon>Actinomycetota</taxon>
        <taxon>Actinomycetes</taxon>
        <taxon>Mycobacteriales</taxon>
        <taxon>Mycobacteriaceae</taxon>
        <taxon>Mycobacterium</taxon>
    </lineage>
</organism>
<dbReference type="Pfam" id="PF01594">
    <property type="entry name" value="AI-2E_transport"/>
    <property type="match status" value="1"/>
</dbReference>
<feature type="transmembrane region" description="Helical" evidence="9">
    <location>
        <begin position="74"/>
        <end position="99"/>
    </location>
</feature>
<dbReference type="STRING" id="486698.AWC22_10290"/>
<gene>
    <name evidence="10" type="ORF">AWC22_10290</name>
</gene>
<evidence type="ECO:0008006" key="12">
    <source>
        <dbReference type="Google" id="ProtNLM"/>
    </source>
</evidence>
<feature type="compositionally biased region" description="Basic and acidic residues" evidence="8">
    <location>
        <begin position="362"/>
        <end position="377"/>
    </location>
</feature>
<feature type="compositionally biased region" description="Acidic residues" evidence="8">
    <location>
        <begin position="351"/>
        <end position="361"/>
    </location>
</feature>
<name>A0A1X2DF51_9MYCO</name>
<feature type="transmembrane region" description="Helical" evidence="9">
    <location>
        <begin position="248"/>
        <end position="269"/>
    </location>
</feature>
<feature type="transmembrane region" description="Helical" evidence="9">
    <location>
        <begin position="313"/>
        <end position="340"/>
    </location>
</feature>
<dbReference type="InterPro" id="IPR002549">
    <property type="entry name" value="AI-2E-like"/>
</dbReference>
<evidence type="ECO:0000256" key="5">
    <source>
        <dbReference type="ARBA" id="ARBA00022692"/>
    </source>
</evidence>
<dbReference type="Proteomes" id="UP000193087">
    <property type="component" value="Unassembled WGS sequence"/>
</dbReference>
<dbReference type="AlphaFoldDB" id="A0A1X2DF51"/>
<evidence type="ECO:0000256" key="2">
    <source>
        <dbReference type="ARBA" id="ARBA00009773"/>
    </source>
</evidence>
<dbReference type="GeneID" id="93492528"/>
<feature type="region of interest" description="Disordered" evidence="8">
    <location>
        <begin position="351"/>
        <end position="377"/>
    </location>
</feature>
<feature type="transmembrane region" description="Helical" evidence="9">
    <location>
        <begin position="164"/>
        <end position="182"/>
    </location>
</feature>
<evidence type="ECO:0000313" key="10">
    <source>
        <dbReference type="EMBL" id="ORW86847.1"/>
    </source>
</evidence>
<evidence type="ECO:0000256" key="1">
    <source>
        <dbReference type="ARBA" id="ARBA00004651"/>
    </source>
</evidence>
<comment type="similarity">
    <text evidence="2">Belongs to the autoinducer-2 exporter (AI-2E) (TC 2.A.86) family.</text>
</comment>
<dbReference type="GO" id="GO:0005886">
    <property type="term" value="C:plasma membrane"/>
    <property type="evidence" value="ECO:0007669"/>
    <property type="project" value="UniProtKB-SubCell"/>
</dbReference>
<evidence type="ECO:0000256" key="6">
    <source>
        <dbReference type="ARBA" id="ARBA00022989"/>
    </source>
</evidence>
<comment type="caution">
    <text evidence="10">The sequence shown here is derived from an EMBL/GenBank/DDBJ whole genome shotgun (WGS) entry which is preliminary data.</text>
</comment>
<keyword evidence="3" id="KW-0813">Transport</keyword>
<keyword evidence="11" id="KW-1185">Reference proteome</keyword>
<evidence type="ECO:0000256" key="4">
    <source>
        <dbReference type="ARBA" id="ARBA00022475"/>
    </source>
</evidence>
<feature type="transmembrane region" description="Helical" evidence="9">
    <location>
        <begin position="276"/>
        <end position="293"/>
    </location>
</feature>
<evidence type="ECO:0000256" key="8">
    <source>
        <dbReference type="SAM" id="MobiDB-lite"/>
    </source>
</evidence>
<feature type="transmembrane region" description="Helical" evidence="9">
    <location>
        <begin position="20"/>
        <end position="38"/>
    </location>
</feature>
<keyword evidence="6 9" id="KW-1133">Transmembrane helix</keyword>
<feature type="transmembrane region" description="Helical" evidence="9">
    <location>
        <begin position="220"/>
        <end position="242"/>
    </location>
</feature>
<dbReference type="RefSeq" id="WP_085248931.1">
    <property type="nucleotide sequence ID" value="NZ_CAJMWJ010000001.1"/>
</dbReference>